<organism evidence="1">
    <name type="scientific">Salmonella enterica</name>
    <name type="common">Salmonella choleraesuis</name>
    <dbReference type="NCBI Taxonomy" id="28901"/>
    <lineage>
        <taxon>Bacteria</taxon>
        <taxon>Pseudomonadati</taxon>
        <taxon>Pseudomonadota</taxon>
        <taxon>Gammaproteobacteria</taxon>
        <taxon>Enterobacterales</taxon>
        <taxon>Enterobacteriaceae</taxon>
        <taxon>Salmonella</taxon>
    </lineage>
</organism>
<name>A0A5U2S4H7_SALER</name>
<evidence type="ECO:0000313" key="1">
    <source>
        <dbReference type="EMBL" id="EBP1894239.1"/>
    </source>
</evidence>
<accession>A0A5U2S4H7</accession>
<dbReference type="EMBL" id="AAGKYS010000004">
    <property type="protein sequence ID" value="EBP1996431.1"/>
    <property type="molecule type" value="Genomic_DNA"/>
</dbReference>
<comment type="caution">
    <text evidence="1">The sequence shown here is derived from an EMBL/GenBank/DDBJ whole genome shotgun (WGS) entry which is preliminary data.</text>
</comment>
<sequence length="74" mass="8329">MNNEPAFPTQESNYENKYSSSGMTLRDYFAAKAMAAIVRRWDGHSFGGGPNSPQYKELAEEAYFIADAMLKARE</sequence>
<gene>
    <name evidence="1" type="ORF">OC14_19090</name>
    <name evidence="2" type="ORF">ON61_12845</name>
</gene>
<reference evidence="1" key="1">
    <citation type="submission" date="2018-07" db="EMBL/GenBank/DDBJ databases">
        <authorList>
            <consortium name="PulseNet: The National Subtyping Network for Foodborne Disease Surveillance"/>
            <person name="Tarr C.L."/>
            <person name="Trees E."/>
            <person name="Katz L.S."/>
            <person name="Carleton-Romer H.A."/>
            <person name="Stroika S."/>
            <person name="Kucerova Z."/>
            <person name="Roache K.F."/>
            <person name="Sabol A.L."/>
            <person name="Besser J."/>
            <person name="Gerner-Smidt P."/>
        </authorList>
    </citation>
    <scope>NUCLEOTIDE SEQUENCE</scope>
    <source>
        <strain evidence="2">2014K-0826</strain>
        <strain evidence="1">2014K-0827</strain>
    </source>
</reference>
<dbReference type="RefSeq" id="WP_080154739.1">
    <property type="nucleotide sequence ID" value="NZ_JBJLKR010000001.1"/>
</dbReference>
<dbReference type="EMBL" id="AAGKXW010000010">
    <property type="protein sequence ID" value="EBP1894239.1"/>
    <property type="molecule type" value="Genomic_DNA"/>
</dbReference>
<dbReference type="AlphaFoldDB" id="A0A5U2S4H7"/>
<proteinExistence type="predicted"/>
<evidence type="ECO:0000313" key="2">
    <source>
        <dbReference type="EMBL" id="EBP1996431.1"/>
    </source>
</evidence>
<protein>
    <submittedName>
        <fullName evidence="1">Uncharacterized protein</fullName>
    </submittedName>
</protein>